<evidence type="ECO:0000313" key="2">
    <source>
        <dbReference type="Proteomes" id="UP000287651"/>
    </source>
</evidence>
<gene>
    <name evidence="1" type="ORF">B296_00026933</name>
</gene>
<reference evidence="1 2" key="1">
    <citation type="journal article" date="2014" name="Agronomy (Basel)">
        <title>A Draft Genome Sequence for Ensete ventricosum, the Drought-Tolerant Tree Against Hunger.</title>
        <authorList>
            <person name="Harrison J."/>
            <person name="Moore K.A."/>
            <person name="Paszkiewicz K."/>
            <person name="Jones T."/>
            <person name="Grant M."/>
            <person name="Ambacheew D."/>
            <person name="Muzemil S."/>
            <person name="Studholme D.J."/>
        </authorList>
    </citation>
    <scope>NUCLEOTIDE SEQUENCE [LARGE SCALE GENOMIC DNA]</scope>
</reference>
<sequence>MVWASTSNSRGRWTFVRDRSVKEKQQIWFGIARLDAQAAAEAGLSWLRLSPGRIRRCGYRRRRSTLTRLLAIESPDG</sequence>
<protein>
    <submittedName>
        <fullName evidence="1">Uncharacterized protein</fullName>
    </submittedName>
</protein>
<comment type="caution">
    <text evidence="1">The sequence shown here is derived from an EMBL/GenBank/DDBJ whole genome shotgun (WGS) entry which is preliminary data.</text>
</comment>
<dbReference type="EMBL" id="AMZH03010328">
    <property type="protein sequence ID" value="RRT54960.1"/>
    <property type="molecule type" value="Genomic_DNA"/>
</dbReference>
<dbReference type="Proteomes" id="UP000287651">
    <property type="component" value="Unassembled WGS sequence"/>
</dbReference>
<accession>A0A426YT99</accession>
<dbReference type="AlphaFoldDB" id="A0A426YT99"/>
<name>A0A426YT99_ENSVE</name>
<organism evidence="1 2">
    <name type="scientific">Ensete ventricosum</name>
    <name type="common">Abyssinian banana</name>
    <name type="synonym">Musa ensete</name>
    <dbReference type="NCBI Taxonomy" id="4639"/>
    <lineage>
        <taxon>Eukaryota</taxon>
        <taxon>Viridiplantae</taxon>
        <taxon>Streptophyta</taxon>
        <taxon>Embryophyta</taxon>
        <taxon>Tracheophyta</taxon>
        <taxon>Spermatophyta</taxon>
        <taxon>Magnoliopsida</taxon>
        <taxon>Liliopsida</taxon>
        <taxon>Zingiberales</taxon>
        <taxon>Musaceae</taxon>
        <taxon>Ensete</taxon>
    </lineage>
</organism>
<evidence type="ECO:0000313" key="1">
    <source>
        <dbReference type="EMBL" id="RRT54960.1"/>
    </source>
</evidence>
<proteinExistence type="predicted"/>